<dbReference type="RefSeq" id="WP_183910815.1">
    <property type="nucleotide sequence ID" value="NZ_JACHXZ010000003.1"/>
</dbReference>
<proteinExistence type="predicted"/>
<accession>A0A839UV32</accession>
<dbReference type="AlphaFoldDB" id="A0A839UV32"/>
<comment type="caution">
    <text evidence="2">The sequence shown here is derived from an EMBL/GenBank/DDBJ whole genome shotgun (WGS) entry which is preliminary data.</text>
</comment>
<evidence type="ECO:0008006" key="4">
    <source>
        <dbReference type="Google" id="ProtNLM"/>
    </source>
</evidence>
<evidence type="ECO:0000313" key="3">
    <source>
        <dbReference type="Proteomes" id="UP000559987"/>
    </source>
</evidence>
<keyword evidence="3" id="KW-1185">Reference proteome</keyword>
<feature type="signal peptide" evidence="1">
    <location>
        <begin position="1"/>
        <end position="19"/>
    </location>
</feature>
<evidence type="ECO:0000256" key="1">
    <source>
        <dbReference type="SAM" id="SignalP"/>
    </source>
</evidence>
<feature type="chain" id="PRO_5032999622" description="Lipoprotein" evidence="1">
    <location>
        <begin position="20"/>
        <end position="174"/>
    </location>
</feature>
<protein>
    <recommendedName>
        <fullName evidence="4">Lipoprotein</fullName>
    </recommendedName>
</protein>
<dbReference type="EMBL" id="JACHXZ010000003">
    <property type="protein sequence ID" value="MBB3169338.1"/>
    <property type="molecule type" value="Genomic_DNA"/>
</dbReference>
<evidence type="ECO:0000313" key="2">
    <source>
        <dbReference type="EMBL" id="MBB3169338.1"/>
    </source>
</evidence>
<dbReference type="Proteomes" id="UP000559987">
    <property type="component" value="Unassembled WGS sequence"/>
</dbReference>
<keyword evidence="1" id="KW-0732">Signal</keyword>
<name>A0A839UV32_9GAMM</name>
<sequence length="174" mass="19562">MKYLLITLSLFLCSCSTHYILPKTERDSLETMSIERALSIIQENLRKNDKSLGLCGGIGNLSVWEGESFIDLTDEVIFYKKVVNYGCGGGNVSCTLASKVSEFRFDEISTVVISKSWMPLCKGATEPEGTLHVSLLLPTYWYSHVHLNIREDKIDELMAAFLKVNSELEIKTNL</sequence>
<reference evidence="2 3" key="1">
    <citation type="submission" date="2020-08" db="EMBL/GenBank/DDBJ databases">
        <title>Genomic Encyclopedia of Type Strains, Phase III (KMG-III): the genomes of soil and plant-associated and newly described type strains.</title>
        <authorList>
            <person name="Whitman W."/>
        </authorList>
    </citation>
    <scope>NUCLEOTIDE SEQUENCE [LARGE SCALE GENOMIC DNA]</scope>
    <source>
        <strain evidence="2 3">CECT 8571</strain>
    </source>
</reference>
<organism evidence="2 3">
    <name type="scientific">Simiduia aestuariiviva</name>
    <dbReference type="NCBI Taxonomy" id="1510459"/>
    <lineage>
        <taxon>Bacteria</taxon>
        <taxon>Pseudomonadati</taxon>
        <taxon>Pseudomonadota</taxon>
        <taxon>Gammaproteobacteria</taxon>
        <taxon>Cellvibrionales</taxon>
        <taxon>Cellvibrionaceae</taxon>
        <taxon>Simiduia</taxon>
    </lineage>
</organism>
<gene>
    <name evidence="2" type="ORF">FHS30_002546</name>
</gene>
<dbReference type="PROSITE" id="PS51257">
    <property type="entry name" value="PROKAR_LIPOPROTEIN"/>
    <property type="match status" value="1"/>
</dbReference>